<dbReference type="Pfam" id="PF03747">
    <property type="entry name" value="ADP_ribosyl_GH"/>
    <property type="match status" value="1"/>
</dbReference>
<dbReference type="STRING" id="309801.trd_1463"/>
<keyword evidence="5" id="KW-1185">Reference proteome</keyword>
<reference evidence="4 5" key="1">
    <citation type="journal article" date="2009" name="PLoS ONE">
        <title>Complete genome sequence of the aerobic CO-oxidizing thermophile Thermomicrobium roseum.</title>
        <authorList>
            <person name="Wu D."/>
            <person name="Raymond J."/>
            <person name="Wu M."/>
            <person name="Chatterji S."/>
            <person name="Ren Q."/>
            <person name="Graham J.E."/>
            <person name="Bryant D.A."/>
            <person name="Robb F."/>
            <person name="Colman A."/>
            <person name="Tallon L.J."/>
            <person name="Badger J.H."/>
            <person name="Madupu R."/>
            <person name="Ward N.L."/>
            <person name="Eisen J.A."/>
        </authorList>
    </citation>
    <scope>NUCLEOTIDE SEQUENCE [LARGE SCALE GENOMIC DNA]</scope>
    <source>
        <strain evidence="5">ATCC 27502 / DSM 5159 / P-2</strain>
    </source>
</reference>
<comment type="cofactor">
    <cofactor evidence="3">
        <name>Mg(2+)</name>
        <dbReference type="ChEBI" id="CHEBI:18420"/>
    </cofactor>
    <text evidence="3">Binds 2 magnesium ions per subunit.</text>
</comment>
<evidence type="ECO:0000256" key="2">
    <source>
        <dbReference type="ARBA" id="ARBA00022801"/>
    </source>
</evidence>
<dbReference type="InterPro" id="IPR050792">
    <property type="entry name" value="ADP-ribosylglycohydrolase"/>
</dbReference>
<dbReference type="eggNOG" id="COG1397">
    <property type="taxonomic scope" value="Bacteria"/>
</dbReference>
<organism evidence="4 5">
    <name type="scientific">Thermomicrobium roseum (strain ATCC 27502 / DSM 5159 / P-2)</name>
    <dbReference type="NCBI Taxonomy" id="309801"/>
    <lineage>
        <taxon>Bacteria</taxon>
        <taxon>Pseudomonadati</taxon>
        <taxon>Thermomicrobiota</taxon>
        <taxon>Thermomicrobia</taxon>
        <taxon>Thermomicrobiales</taxon>
        <taxon>Thermomicrobiaceae</taxon>
        <taxon>Thermomicrobium</taxon>
    </lineage>
</organism>
<keyword evidence="3" id="KW-0460">Magnesium</keyword>
<keyword evidence="3" id="KW-0479">Metal-binding</keyword>
<dbReference type="AlphaFoldDB" id="B9KZJ3"/>
<dbReference type="Proteomes" id="UP000000447">
    <property type="component" value="Chromosome"/>
</dbReference>
<dbReference type="InterPro" id="IPR036705">
    <property type="entry name" value="Ribosyl_crysJ1_sf"/>
</dbReference>
<evidence type="ECO:0000313" key="4">
    <source>
        <dbReference type="EMBL" id="ACM04779.1"/>
    </source>
</evidence>
<dbReference type="KEGG" id="tro:trd_1463"/>
<feature type="binding site" evidence="3">
    <location>
        <position position="67"/>
    </location>
    <ligand>
        <name>Mg(2+)</name>
        <dbReference type="ChEBI" id="CHEBI:18420"/>
        <label>1</label>
    </ligand>
</feature>
<feature type="binding site" evidence="3">
    <location>
        <position position="69"/>
    </location>
    <ligand>
        <name>Mg(2+)</name>
        <dbReference type="ChEBI" id="CHEBI:18420"/>
        <label>1</label>
    </ligand>
</feature>
<evidence type="ECO:0000256" key="3">
    <source>
        <dbReference type="PIRSR" id="PIRSR605502-1"/>
    </source>
</evidence>
<accession>B9KZJ3</accession>
<dbReference type="OrthoDB" id="9798107at2"/>
<dbReference type="PANTHER" id="PTHR16222">
    <property type="entry name" value="ADP-RIBOSYLGLYCOHYDROLASE"/>
    <property type="match status" value="1"/>
</dbReference>
<name>B9KZJ3_THERP</name>
<dbReference type="HOGENOM" id="CLU_024566_3_0_0"/>
<feature type="binding site" evidence="3">
    <location>
        <position position="279"/>
    </location>
    <ligand>
        <name>Mg(2+)</name>
        <dbReference type="ChEBI" id="CHEBI:18420"/>
        <label>1</label>
    </ligand>
</feature>
<dbReference type="Gene3D" id="1.10.4080.10">
    <property type="entry name" value="ADP-ribosylation/Crystallin J1"/>
    <property type="match status" value="1"/>
</dbReference>
<keyword evidence="2 4" id="KW-0378">Hydrolase</keyword>
<feature type="binding site" evidence="3">
    <location>
        <position position="280"/>
    </location>
    <ligand>
        <name>Mg(2+)</name>
        <dbReference type="ChEBI" id="CHEBI:18420"/>
        <label>1</label>
    </ligand>
</feature>
<sequence>MVQPGRPADLLDRFLGSLLGMAIGDALGMPVAGLSSDAIAARYGWLDRFLPLLAEDGTIEVPAGTFTEDTELALCLVESTIGQNGYLDVTAAGYRFVRLLEGPGSRFLDEPTKRALASAREHGDFQRGIAGPETATGSAAARAAPIGLLHALCRFNPELFVRDVLRATLITHAELEVVNGALAVAYAVLLLTQGATPPDVLSDEVARFIDEDAVARRLRTVASLALPADPHEVARYLATLGASARVDEVVATALAAFAAAPDDFLRAVSIAVNAGGATDTRGAITGALAGAALGAGALPPALLDGLEGRPYLEMAARALFHAAQQRAGRFLRLLAR</sequence>
<dbReference type="SUPFAM" id="SSF101478">
    <property type="entry name" value="ADP-ribosylglycohydrolase"/>
    <property type="match status" value="1"/>
</dbReference>
<protein>
    <submittedName>
        <fullName evidence="4">Putative hydrolase</fullName>
    </submittedName>
</protein>
<proteinExistence type="inferred from homology"/>
<gene>
    <name evidence="4" type="ordered locus">trd_1463</name>
</gene>
<dbReference type="PANTHER" id="PTHR16222:SF24">
    <property type="entry name" value="ADP-RIBOSYLHYDROLASE ARH3"/>
    <property type="match status" value="1"/>
</dbReference>
<evidence type="ECO:0000313" key="5">
    <source>
        <dbReference type="Proteomes" id="UP000000447"/>
    </source>
</evidence>
<dbReference type="GO" id="GO:0046872">
    <property type="term" value="F:metal ion binding"/>
    <property type="evidence" value="ECO:0007669"/>
    <property type="project" value="UniProtKB-KW"/>
</dbReference>
<comment type="similarity">
    <text evidence="1">Belongs to the ADP-ribosylglycohydrolase family.</text>
</comment>
<dbReference type="InterPro" id="IPR005502">
    <property type="entry name" value="Ribosyl_crysJ1"/>
</dbReference>
<dbReference type="RefSeq" id="WP_015922410.1">
    <property type="nucleotide sequence ID" value="NC_011959.1"/>
</dbReference>
<dbReference type="EMBL" id="CP001275">
    <property type="protein sequence ID" value="ACM04779.1"/>
    <property type="molecule type" value="Genomic_DNA"/>
</dbReference>
<dbReference type="GO" id="GO:0016787">
    <property type="term" value="F:hydrolase activity"/>
    <property type="evidence" value="ECO:0007669"/>
    <property type="project" value="UniProtKB-KW"/>
</dbReference>
<evidence type="ECO:0000256" key="1">
    <source>
        <dbReference type="ARBA" id="ARBA00010702"/>
    </source>
</evidence>